<accession>K9VHI6</accession>
<dbReference type="Pfam" id="PF05685">
    <property type="entry name" value="Uma2"/>
    <property type="match status" value="1"/>
</dbReference>
<protein>
    <recommendedName>
        <fullName evidence="1">Putative restriction endonuclease domain-containing protein</fullName>
    </recommendedName>
</protein>
<dbReference type="OrthoDB" id="422510at2"/>
<dbReference type="CDD" id="cd06260">
    <property type="entry name" value="DUF820-like"/>
    <property type="match status" value="1"/>
</dbReference>
<gene>
    <name evidence="2" type="ORF">Osc7112_2239</name>
</gene>
<dbReference type="KEGG" id="oni:Osc7112_2239"/>
<dbReference type="eggNOG" id="COG4636">
    <property type="taxonomic scope" value="Bacteria"/>
</dbReference>
<reference evidence="2 3" key="1">
    <citation type="submission" date="2012-05" db="EMBL/GenBank/DDBJ databases">
        <title>Finished chromosome of genome of Oscillatoria sp. PCC 7112.</title>
        <authorList>
            <consortium name="US DOE Joint Genome Institute"/>
            <person name="Gugger M."/>
            <person name="Coursin T."/>
            <person name="Rippka R."/>
            <person name="Tandeau De Marsac N."/>
            <person name="Huntemann M."/>
            <person name="Wei C.-L."/>
            <person name="Han J."/>
            <person name="Detter J.C."/>
            <person name="Han C."/>
            <person name="Tapia R."/>
            <person name="Davenport K."/>
            <person name="Daligault H."/>
            <person name="Erkkila T."/>
            <person name="Gu W."/>
            <person name="Munk A.C.C."/>
            <person name="Teshima H."/>
            <person name="Xu Y."/>
            <person name="Chain P."/>
            <person name="Chen A."/>
            <person name="Krypides N."/>
            <person name="Mavromatis K."/>
            <person name="Markowitz V."/>
            <person name="Szeto E."/>
            <person name="Ivanova N."/>
            <person name="Mikhailova N."/>
            <person name="Ovchinnikova G."/>
            <person name="Pagani I."/>
            <person name="Pati A."/>
            <person name="Goodwin L."/>
            <person name="Peters L."/>
            <person name="Pitluck S."/>
            <person name="Woyke T."/>
            <person name="Kerfeld C."/>
        </authorList>
    </citation>
    <scope>NUCLEOTIDE SEQUENCE [LARGE SCALE GENOMIC DNA]</scope>
    <source>
        <strain evidence="2 3">PCC 7112</strain>
    </source>
</reference>
<dbReference type="EMBL" id="CP003614">
    <property type="protein sequence ID" value="AFZ06695.1"/>
    <property type="molecule type" value="Genomic_DNA"/>
</dbReference>
<dbReference type="InterPro" id="IPR012296">
    <property type="entry name" value="Nuclease_put_TT1808"/>
</dbReference>
<dbReference type="InterPro" id="IPR011335">
    <property type="entry name" value="Restrct_endonuc-II-like"/>
</dbReference>
<name>K9VHI6_9CYAN</name>
<keyword evidence="3" id="KW-1185">Reference proteome</keyword>
<evidence type="ECO:0000259" key="1">
    <source>
        <dbReference type="Pfam" id="PF05685"/>
    </source>
</evidence>
<evidence type="ECO:0000313" key="3">
    <source>
        <dbReference type="Proteomes" id="UP000010478"/>
    </source>
</evidence>
<dbReference type="AlphaFoldDB" id="K9VHI6"/>
<dbReference type="HOGENOM" id="CLU_076312_6_0_3"/>
<dbReference type="PANTHER" id="PTHR36558:SF1">
    <property type="entry name" value="RESTRICTION ENDONUCLEASE DOMAIN-CONTAINING PROTEIN-RELATED"/>
    <property type="match status" value="1"/>
</dbReference>
<dbReference type="PATRIC" id="fig|179408.3.peg.2736"/>
<dbReference type="PANTHER" id="PTHR36558">
    <property type="entry name" value="GLR1098 PROTEIN"/>
    <property type="match status" value="1"/>
</dbReference>
<sequence>MTALTEIREELAEDKVEEKVQIYYSPEEYLMLEEGAKFRSEYHDGKIIPMTGGTPNHNQIALNFSGTLNFSTKGQPYRVFINDLRLWIPSKRVYTYPDVMLVAGKLEFAEGRKDTITNAVMVAEVLSESTADYDRGGKFKLFRTIPSFREYVLIDQYEMHVEQFSKTDDNKWVLSEYDGADAVLRLSCVEFEMRLGDIYDRVDFESESEERSPSNNLIK</sequence>
<feature type="domain" description="Putative restriction endonuclease" evidence="1">
    <location>
        <begin position="26"/>
        <end position="189"/>
    </location>
</feature>
<proteinExistence type="predicted"/>
<dbReference type="Gene3D" id="3.90.1570.10">
    <property type="entry name" value="tt1808, chain A"/>
    <property type="match status" value="1"/>
</dbReference>
<dbReference type="InterPro" id="IPR008538">
    <property type="entry name" value="Uma2"/>
</dbReference>
<dbReference type="RefSeq" id="WP_015175997.1">
    <property type="nucleotide sequence ID" value="NC_019729.1"/>
</dbReference>
<evidence type="ECO:0000313" key="2">
    <source>
        <dbReference type="EMBL" id="AFZ06695.1"/>
    </source>
</evidence>
<dbReference type="SUPFAM" id="SSF52980">
    <property type="entry name" value="Restriction endonuclease-like"/>
    <property type="match status" value="1"/>
</dbReference>
<dbReference type="Proteomes" id="UP000010478">
    <property type="component" value="Chromosome"/>
</dbReference>
<organism evidence="2 3">
    <name type="scientific">Phormidium nigroviride PCC 7112</name>
    <dbReference type="NCBI Taxonomy" id="179408"/>
    <lineage>
        <taxon>Bacteria</taxon>
        <taxon>Bacillati</taxon>
        <taxon>Cyanobacteriota</taxon>
        <taxon>Cyanophyceae</taxon>
        <taxon>Oscillatoriophycideae</taxon>
        <taxon>Oscillatoriales</taxon>
        <taxon>Oscillatoriaceae</taxon>
        <taxon>Phormidium</taxon>
    </lineage>
</organism>